<organism evidence="1 2">
    <name type="scientific">Roseiconus nitratireducens</name>
    <dbReference type="NCBI Taxonomy" id="2605748"/>
    <lineage>
        <taxon>Bacteria</taxon>
        <taxon>Pseudomonadati</taxon>
        <taxon>Planctomycetota</taxon>
        <taxon>Planctomycetia</taxon>
        <taxon>Pirellulales</taxon>
        <taxon>Pirellulaceae</taxon>
        <taxon>Roseiconus</taxon>
    </lineage>
</organism>
<dbReference type="AlphaFoldDB" id="A0A5M6D3T8"/>
<comment type="caution">
    <text evidence="1">The sequence shown here is derived from an EMBL/GenBank/DDBJ whole genome shotgun (WGS) entry which is preliminary data.</text>
</comment>
<accession>A0A5M6D3T8</accession>
<gene>
    <name evidence="1" type="ORF">FYK55_15335</name>
</gene>
<evidence type="ECO:0000313" key="2">
    <source>
        <dbReference type="Proteomes" id="UP000324479"/>
    </source>
</evidence>
<reference evidence="1 2" key="1">
    <citation type="submission" date="2019-08" db="EMBL/GenBank/DDBJ databases">
        <authorList>
            <person name="Dhanesh K."/>
            <person name="Kumar G."/>
            <person name="Sasikala C."/>
            <person name="Venkata Ramana C."/>
        </authorList>
    </citation>
    <scope>NUCLEOTIDE SEQUENCE [LARGE SCALE GENOMIC DNA]</scope>
    <source>
        <strain evidence="1 2">JC645</strain>
    </source>
</reference>
<sequence>MSVLHDELDLHTAASETPVVEPAGDALLEVPLTMPLDQMLSQISADSVIEAAEYAAAFLVPGGGE</sequence>
<name>A0A5M6D3T8_9BACT</name>
<evidence type="ECO:0000313" key="1">
    <source>
        <dbReference type="EMBL" id="KAA5542177.1"/>
    </source>
</evidence>
<protein>
    <submittedName>
        <fullName evidence="1">Uncharacterized protein</fullName>
    </submittedName>
</protein>
<dbReference type="Proteomes" id="UP000324479">
    <property type="component" value="Unassembled WGS sequence"/>
</dbReference>
<proteinExistence type="predicted"/>
<dbReference type="EMBL" id="VWOX01000008">
    <property type="protein sequence ID" value="KAA5542177.1"/>
    <property type="molecule type" value="Genomic_DNA"/>
</dbReference>
<keyword evidence="2" id="KW-1185">Reference proteome</keyword>
<dbReference type="RefSeq" id="WP_150077324.1">
    <property type="nucleotide sequence ID" value="NZ_VWOX01000008.1"/>
</dbReference>